<keyword evidence="2" id="KW-1185">Reference proteome</keyword>
<dbReference type="Proteomes" id="UP000636956">
    <property type="component" value="Unassembled WGS sequence"/>
</dbReference>
<name>A0A917PTJ0_9MICO</name>
<reference evidence="1" key="2">
    <citation type="submission" date="2020-09" db="EMBL/GenBank/DDBJ databases">
        <authorList>
            <person name="Sun Q."/>
            <person name="Zhou Y."/>
        </authorList>
    </citation>
    <scope>NUCLEOTIDE SEQUENCE</scope>
    <source>
        <strain evidence="1">CGMCC 1.8984</strain>
    </source>
</reference>
<protein>
    <submittedName>
        <fullName evidence="1">Uncharacterized protein</fullName>
    </submittedName>
</protein>
<dbReference type="AlphaFoldDB" id="A0A917PTJ0"/>
<dbReference type="RefSeq" id="WP_268237008.1">
    <property type="nucleotide sequence ID" value="NZ_BAABFW010000050.1"/>
</dbReference>
<organism evidence="1 2">
    <name type="scientific">Agromyces bauzanensis</name>
    <dbReference type="NCBI Taxonomy" id="1308924"/>
    <lineage>
        <taxon>Bacteria</taxon>
        <taxon>Bacillati</taxon>
        <taxon>Actinomycetota</taxon>
        <taxon>Actinomycetes</taxon>
        <taxon>Micrococcales</taxon>
        <taxon>Microbacteriaceae</taxon>
        <taxon>Agromyces</taxon>
    </lineage>
</organism>
<evidence type="ECO:0000313" key="1">
    <source>
        <dbReference type="EMBL" id="GGJ91919.1"/>
    </source>
</evidence>
<dbReference type="EMBL" id="BMMD01000025">
    <property type="protein sequence ID" value="GGJ91919.1"/>
    <property type="molecule type" value="Genomic_DNA"/>
</dbReference>
<sequence length="44" mass="4705">MSRPAPSSGISVLTVQRRAAELMETAGVTTHIQLGAEAVRRAWV</sequence>
<comment type="caution">
    <text evidence="1">The sequence shown here is derived from an EMBL/GenBank/DDBJ whole genome shotgun (WGS) entry which is preliminary data.</text>
</comment>
<accession>A0A917PTJ0</accession>
<evidence type="ECO:0000313" key="2">
    <source>
        <dbReference type="Proteomes" id="UP000636956"/>
    </source>
</evidence>
<gene>
    <name evidence="1" type="ORF">GCM10011372_32980</name>
</gene>
<reference evidence="1" key="1">
    <citation type="journal article" date="2014" name="Int. J. Syst. Evol. Microbiol.">
        <title>Complete genome sequence of Corynebacterium casei LMG S-19264T (=DSM 44701T), isolated from a smear-ripened cheese.</title>
        <authorList>
            <consortium name="US DOE Joint Genome Institute (JGI-PGF)"/>
            <person name="Walter F."/>
            <person name="Albersmeier A."/>
            <person name="Kalinowski J."/>
            <person name="Ruckert C."/>
        </authorList>
    </citation>
    <scope>NUCLEOTIDE SEQUENCE</scope>
    <source>
        <strain evidence="1">CGMCC 1.8984</strain>
    </source>
</reference>
<proteinExistence type="predicted"/>